<dbReference type="Pfam" id="PF11374">
    <property type="entry name" value="DUF3176"/>
    <property type="match status" value="1"/>
</dbReference>
<protein>
    <submittedName>
        <fullName evidence="2">Uncharacterized protein</fullName>
    </submittedName>
</protein>
<accession>A0A8H3VLI4</accession>
<feature type="transmembrane region" description="Helical" evidence="1">
    <location>
        <begin position="635"/>
        <end position="659"/>
    </location>
</feature>
<keyword evidence="1" id="KW-1133">Transmembrane helix</keyword>
<dbReference type="InterPro" id="IPR021514">
    <property type="entry name" value="DUF3176"/>
</dbReference>
<dbReference type="Proteomes" id="UP000490939">
    <property type="component" value="Unassembled WGS sequence"/>
</dbReference>
<organism evidence="2 3">
    <name type="scientific">Venturia inaequalis</name>
    <name type="common">Apple scab fungus</name>
    <dbReference type="NCBI Taxonomy" id="5025"/>
    <lineage>
        <taxon>Eukaryota</taxon>
        <taxon>Fungi</taxon>
        <taxon>Dikarya</taxon>
        <taxon>Ascomycota</taxon>
        <taxon>Pezizomycotina</taxon>
        <taxon>Dothideomycetes</taxon>
        <taxon>Pleosporomycetidae</taxon>
        <taxon>Venturiales</taxon>
        <taxon>Venturiaceae</taxon>
        <taxon>Venturia</taxon>
    </lineage>
</organism>
<keyword evidence="1" id="KW-0812">Transmembrane</keyword>
<name>A0A8H3VLI4_VENIN</name>
<evidence type="ECO:0000313" key="2">
    <source>
        <dbReference type="EMBL" id="KAE9989662.1"/>
    </source>
</evidence>
<sequence>MAAISTSEEVYKQELWQHNEYRSQYEKAKSTATFEAKEVDLESKDDETANSIHWQPGVKARFPWIGLIAILAMLTCIAFSVVILVTSDKKVSEQWPIVIKWKWISRKWKKTAQLTPSVALAVTNTVSNLALAIAIGQGVAITWWRKALKGSTVEDLHKSWSFSTSVLELLTAGRSFNLVALAALTAKMALVDNLLLQKAAGTMPSTYEQAGIKLRLPTWQQQLPSNYVGAFNADGTVGAFTTNFSYILHDYALNGAFIQADSFDMFEEFTSICTGTCFARVPGFGFSVKCTDDPVQPEYTIDQAVVGNYTRWLTDIKSANMTFLDTAGGNHSYLPYLLSFESTEDIANSPDSVTNSSTSGINLNVNWAVLAPSSGDPNDWAATTCKLTPKSRTCELRPAVLDYSVQITNKNEVTSDSFSQTGGYRYFNSNATNGVQLTQALTNYNLLENVTDSLATGQRIDWNITVAREFPHDPAYDANLRGFSSMLKSMFGGQVELSWLDGEGFVTTGFGSGSTLGTWWTPYMTLRPNNTMCVMNITDPTEYIIQELNNVAFRASLYYATSSWNDWRYADAPETPIGSQENQTQYYESAAYKAAYQKYQDRASDFLANQTATLPFIANVVGDQFSATLQYQTNLGFMFGAIFTMFFCVLCVLPSYWGFWELGRKVTLGPMEIASAFQAPVLDHPTVSRTGGEVNILLKEVGERRVRYGEIEGSGRLAVAEPAEVKKLTVPSAHWRPGRHSAS</sequence>
<comment type="caution">
    <text evidence="2">The sequence shown here is derived from an EMBL/GenBank/DDBJ whole genome shotgun (WGS) entry which is preliminary data.</text>
</comment>
<evidence type="ECO:0000256" key="1">
    <source>
        <dbReference type="SAM" id="Phobius"/>
    </source>
</evidence>
<dbReference type="EMBL" id="WNWR01000175">
    <property type="protein sequence ID" value="KAE9989662.1"/>
    <property type="molecule type" value="Genomic_DNA"/>
</dbReference>
<keyword evidence="1" id="KW-0472">Membrane</keyword>
<proteinExistence type="predicted"/>
<dbReference type="PANTHER" id="PTHR37576">
    <property type="entry name" value="DEFECT AT LOW TEMPERATURE PROTEIN 1"/>
    <property type="match status" value="1"/>
</dbReference>
<evidence type="ECO:0000313" key="3">
    <source>
        <dbReference type="Proteomes" id="UP000490939"/>
    </source>
</evidence>
<feature type="transmembrane region" description="Helical" evidence="1">
    <location>
        <begin position="64"/>
        <end position="85"/>
    </location>
</feature>
<dbReference type="PANTHER" id="PTHR37576:SF2">
    <property type="entry name" value="DEFECT AT LOW TEMPERATURE PROTEIN 1"/>
    <property type="match status" value="1"/>
</dbReference>
<feature type="transmembrane region" description="Helical" evidence="1">
    <location>
        <begin position="118"/>
        <end position="144"/>
    </location>
</feature>
<gene>
    <name evidence="2" type="ORF">EG327_002425</name>
</gene>
<keyword evidence="3" id="KW-1185">Reference proteome</keyword>
<dbReference type="AlphaFoldDB" id="A0A8H3VLI4"/>
<reference evidence="2 3" key="1">
    <citation type="submission" date="2019-07" db="EMBL/GenBank/DDBJ databases">
        <title>Venturia inaequalis Genome Resource.</title>
        <authorList>
            <person name="Lichtner F.J."/>
        </authorList>
    </citation>
    <scope>NUCLEOTIDE SEQUENCE [LARGE SCALE GENOMIC DNA]</scope>
    <source>
        <strain evidence="2 3">DMI_063113</strain>
    </source>
</reference>